<feature type="binding site" evidence="18">
    <location>
        <position position="136"/>
    </location>
    <ligand>
        <name>chlorophyll a</name>
        <dbReference type="ChEBI" id="CHEBI:58416"/>
        <label>1</label>
    </ligand>
</feature>
<comment type="similarity">
    <text evidence="3 19">Belongs to the light-harvesting chlorophyll a/b-binding (LHC) protein family.</text>
</comment>
<keyword evidence="15 19" id="KW-0157">Chromophore</keyword>
<accession>A0A443NZM9</accession>
<dbReference type="GO" id="GO:0009535">
    <property type="term" value="C:chloroplast thylakoid membrane"/>
    <property type="evidence" value="ECO:0007669"/>
    <property type="project" value="UniProtKB-SubCell"/>
</dbReference>
<evidence type="ECO:0000256" key="11">
    <source>
        <dbReference type="ARBA" id="ARBA00022836"/>
    </source>
</evidence>
<evidence type="ECO:0000256" key="16">
    <source>
        <dbReference type="ARBA" id="ARBA00023078"/>
    </source>
</evidence>
<keyword evidence="13" id="KW-0809">Transit peptide</keyword>
<dbReference type="OrthoDB" id="423598at2759"/>
<feature type="binding site" evidence="18">
    <location>
        <position position="239"/>
    </location>
    <ligand>
        <name>chlorophyll a</name>
        <dbReference type="ChEBI" id="CHEBI:58416"/>
        <label>1</label>
    </ligand>
</feature>
<reference evidence="21 22" key="1">
    <citation type="journal article" date="2019" name="Nat. Plants">
        <title>Stout camphor tree genome fills gaps in understanding of flowering plant genome evolution.</title>
        <authorList>
            <person name="Chaw S.M."/>
            <person name="Liu Y.C."/>
            <person name="Wu Y.W."/>
            <person name="Wang H.Y."/>
            <person name="Lin C.I."/>
            <person name="Wu C.S."/>
            <person name="Ke H.M."/>
            <person name="Chang L.Y."/>
            <person name="Hsu C.Y."/>
            <person name="Yang H.T."/>
            <person name="Sudianto E."/>
            <person name="Hsu M.H."/>
            <person name="Wu K.P."/>
            <person name="Wang L.N."/>
            <person name="Leebens-Mack J.H."/>
            <person name="Tsai I.J."/>
        </authorList>
    </citation>
    <scope>NUCLEOTIDE SEQUENCE [LARGE SCALE GENOMIC DNA]</scope>
    <source>
        <strain evidence="22">cv. Chaw 1501</strain>
        <tissue evidence="21">Young leaves</tissue>
    </source>
</reference>
<keyword evidence="10" id="KW-0479">Metal-binding</keyword>
<evidence type="ECO:0000256" key="9">
    <source>
        <dbReference type="ARBA" id="ARBA00022692"/>
    </source>
</evidence>
<evidence type="ECO:0000256" key="14">
    <source>
        <dbReference type="ARBA" id="ARBA00022989"/>
    </source>
</evidence>
<feature type="chain" id="PRO_5019585356" description="Chlorophyll a-b binding protein, chloroplastic" evidence="20">
    <location>
        <begin position="25"/>
        <end position="293"/>
    </location>
</feature>
<comment type="caution">
    <text evidence="21">The sequence shown here is derived from an EMBL/GenBank/DDBJ whole genome shotgun (WGS) entry which is preliminary data.</text>
</comment>
<evidence type="ECO:0000313" key="21">
    <source>
        <dbReference type="EMBL" id="RWR83942.1"/>
    </source>
</evidence>
<feature type="binding site" evidence="18">
    <location>
        <position position="257"/>
    </location>
    <ligand>
        <name>chlorophyll a</name>
        <dbReference type="ChEBI" id="CHEBI:58416"/>
        <label>1</label>
    </ligand>
</feature>
<dbReference type="EMBL" id="QPKB01000004">
    <property type="protein sequence ID" value="RWR83942.1"/>
    <property type="molecule type" value="Genomic_DNA"/>
</dbReference>
<feature type="binding site" evidence="18">
    <location>
        <position position="139"/>
    </location>
    <ligand>
        <name>chlorophyll a</name>
        <dbReference type="ChEBI" id="CHEBI:58416"/>
        <label>1</label>
    </ligand>
</feature>
<feature type="signal peptide" evidence="20">
    <location>
        <begin position="1"/>
        <end position="24"/>
    </location>
</feature>
<dbReference type="STRING" id="337451.A0A443NZM9"/>
<dbReference type="GO" id="GO:0046872">
    <property type="term" value="F:metal ion binding"/>
    <property type="evidence" value="ECO:0007669"/>
    <property type="project" value="UniProtKB-KW"/>
</dbReference>
<keyword evidence="20" id="KW-0732">Signal</keyword>
<keyword evidence="14" id="KW-1133">Transmembrane helix</keyword>
<evidence type="ECO:0000256" key="6">
    <source>
        <dbReference type="ARBA" id="ARBA00022531"/>
    </source>
</evidence>
<feature type="binding site" evidence="18">
    <location>
        <position position="273"/>
    </location>
    <ligand>
        <name>chlorophyll a</name>
        <dbReference type="ChEBI" id="CHEBI:58416"/>
        <label>1</label>
    </ligand>
</feature>
<keyword evidence="22" id="KW-1185">Reference proteome</keyword>
<dbReference type="GO" id="GO:0009523">
    <property type="term" value="C:photosystem II"/>
    <property type="evidence" value="ECO:0007669"/>
    <property type="project" value="UniProtKB-KW"/>
</dbReference>
<keyword evidence="7" id="KW-0597">Phosphoprotein</keyword>
<sequence length="293" mass="32105">MENGIWILLSAASTTIPLLQPLSACPPHIAYLPKSPPRQQQERKKKKKMASNALRTCGFASVFPTLLSSSRSKFTTTVALPNAYSNASSRFAMSAEWMPGQPRPPYLDGSAPGDFGFDPLRLGEVPENLERFKESELIHCRWAMLAVPGILVPEALGLGNWVKAQEWAAVPGGQATYLGNPVPWGTLPIILAIEFIAIAFVEHQRSMEKDPEKKKYPGGAFDPLGYSKDPVKFKEYKIKEVKNGRLALLAFVGFCVQQSAYPGTGPLENLATHLADPWHNNIGDVIIPRGISP</sequence>
<dbReference type="Pfam" id="PF00504">
    <property type="entry name" value="Chloroa_b-bind"/>
    <property type="match status" value="1"/>
</dbReference>
<evidence type="ECO:0000256" key="12">
    <source>
        <dbReference type="ARBA" id="ARBA00022842"/>
    </source>
</evidence>
<evidence type="ECO:0000256" key="7">
    <source>
        <dbReference type="ARBA" id="ARBA00022553"/>
    </source>
</evidence>
<dbReference type="SUPFAM" id="SSF103511">
    <property type="entry name" value="Chlorophyll a-b binding protein"/>
    <property type="match status" value="1"/>
</dbReference>
<keyword evidence="12" id="KW-0460">Magnesium</keyword>
<keyword evidence="4 18" id="KW-0148">Chlorophyll</keyword>
<dbReference type="PANTHER" id="PTHR21649">
    <property type="entry name" value="CHLOROPHYLL A/B BINDING PROTEIN"/>
    <property type="match status" value="1"/>
</dbReference>
<dbReference type="Gene3D" id="1.10.3460.10">
    <property type="entry name" value="Chlorophyll a/b binding protein domain"/>
    <property type="match status" value="1"/>
</dbReference>
<dbReference type="Proteomes" id="UP000283530">
    <property type="component" value="Unassembled WGS sequence"/>
</dbReference>
<evidence type="ECO:0000256" key="4">
    <source>
        <dbReference type="ARBA" id="ARBA00022494"/>
    </source>
</evidence>
<keyword evidence="16 19" id="KW-0793">Thylakoid</keyword>
<comment type="function">
    <text evidence="1 19">The light-harvesting complex (LHC) functions as a light receptor, it captures and delivers excitation energy to photosystems with which it is closely associated.</text>
</comment>
<evidence type="ECO:0000256" key="15">
    <source>
        <dbReference type="ARBA" id="ARBA00022991"/>
    </source>
</evidence>
<dbReference type="GO" id="GO:0009765">
    <property type="term" value="P:photosynthesis, light harvesting"/>
    <property type="evidence" value="ECO:0007669"/>
    <property type="project" value="InterPro"/>
</dbReference>
<proteinExistence type="inferred from homology"/>
<evidence type="ECO:0000256" key="2">
    <source>
        <dbReference type="ARBA" id="ARBA00004454"/>
    </source>
</evidence>
<dbReference type="InterPro" id="IPR022796">
    <property type="entry name" value="Chloroa_b-bind"/>
</dbReference>
<evidence type="ECO:0000256" key="17">
    <source>
        <dbReference type="ARBA" id="ARBA00023136"/>
    </source>
</evidence>
<keyword evidence="6 19" id="KW-0602">Photosynthesis</keyword>
<name>A0A443NZM9_9MAGN</name>
<feature type="binding site" evidence="18">
    <location>
        <position position="243"/>
    </location>
    <ligand>
        <name>chlorophyll a</name>
        <dbReference type="ChEBI" id="CHEBI:58416"/>
        <label>1</label>
    </ligand>
</feature>
<evidence type="ECO:0000256" key="18">
    <source>
        <dbReference type="PIRSR" id="PIRSR601344-1"/>
    </source>
</evidence>
<feature type="binding site" description="axial binding residue" evidence="18">
    <location>
        <position position="141"/>
    </location>
    <ligand>
        <name>chlorophyll b</name>
        <dbReference type="ChEBI" id="CHEBI:61721"/>
        <label>1</label>
    </ligand>
    <ligandPart>
        <name>Mg</name>
        <dbReference type="ChEBI" id="CHEBI:25107"/>
    </ligandPart>
</feature>
<feature type="binding site" evidence="18">
    <location>
        <position position="245"/>
    </location>
    <ligand>
        <name>chlorophyll a</name>
        <dbReference type="ChEBI" id="CHEBI:58416"/>
        <label>1</label>
    </ligand>
</feature>
<evidence type="ECO:0000256" key="19">
    <source>
        <dbReference type="RuleBase" id="RU363080"/>
    </source>
</evidence>
<dbReference type="GO" id="GO:0016168">
    <property type="term" value="F:chlorophyll binding"/>
    <property type="evidence" value="ECO:0007669"/>
    <property type="project" value="UniProtKB-KW"/>
</dbReference>
<dbReference type="InterPro" id="IPR001344">
    <property type="entry name" value="Chloro_AB-bd_pln"/>
</dbReference>
<evidence type="ECO:0000256" key="20">
    <source>
        <dbReference type="SAM" id="SignalP"/>
    </source>
</evidence>
<keyword evidence="19" id="KW-0604">Photosystem II</keyword>
<feature type="binding site" evidence="18">
    <location>
        <position position="240"/>
    </location>
    <ligand>
        <name>chlorophyll a</name>
        <dbReference type="ChEBI" id="CHEBI:58416"/>
        <label>1</label>
    </ligand>
</feature>
<keyword evidence="8 19" id="KW-0934">Plastid</keyword>
<keyword evidence="11 19" id="KW-0603">Photosystem I</keyword>
<evidence type="ECO:0000256" key="1">
    <source>
        <dbReference type="ARBA" id="ARBA00003803"/>
    </source>
</evidence>
<keyword evidence="5 19" id="KW-0150">Chloroplast</keyword>
<evidence type="ECO:0000256" key="10">
    <source>
        <dbReference type="ARBA" id="ARBA00022723"/>
    </source>
</evidence>
<keyword evidence="9" id="KW-0812">Transmembrane</keyword>
<evidence type="ECO:0000256" key="5">
    <source>
        <dbReference type="ARBA" id="ARBA00022528"/>
    </source>
</evidence>
<dbReference type="AlphaFoldDB" id="A0A443NZM9"/>
<protein>
    <recommendedName>
        <fullName evidence="19">Chlorophyll a-b binding protein, chloroplastic</fullName>
    </recommendedName>
</protein>
<dbReference type="GO" id="GO:0009522">
    <property type="term" value="C:photosystem I"/>
    <property type="evidence" value="ECO:0007669"/>
    <property type="project" value="UniProtKB-KW"/>
</dbReference>
<gene>
    <name evidence="21" type="ORF">CKAN_01272300</name>
</gene>
<evidence type="ECO:0000256" key="13">
    <source>
        <dbReference type="ARBA" id="ARBA00022946"/>
    </source>
</evidence>
<organism evidence="21 22">
    <name type="scientific">Cinnamomum micranthum f. kanehirae</name>
    <dbReference type="NCBI Taxonomy" id="337451"/>
    <lineage>
        <taxon>Eukaryota</taxon>
        <taxon>Viridiplantae</taxon>
        <taxon>Streptophyta</taxon>
        <taxon>Embryophyta</taxon>
        <taxon>Tracheophyta</taxon>
        <taxon>Spermatophyta</taxon>
        <taxon>Magnoliopsida</taxon>
        <taxon>Magnoliidae</taxon>
        <taxon>Laurales</taxon>
        <taxon>Lauraceae</taxon>
        <taxon>Cinnamomum</taxon>
    </lineage>
</organism>
<evidence type="ECO:0000313" key="22">
    <source>
        <dbReference type="Proteomes" id="UP000283530"/>
    </source>
</evidence>
<dbReference type="FunFam" id="1.10.3460.10:FF:000004">
    <property type="entry name" value="Chlorophyll a-b binding protein, chloroplastic"/>
    <property type="match status" value="1"/>
</dbReference>
<comment type="subcellular location">
    <subcellularLocation>
        <location evidence="2">Plastid</location>
        <location evidence="2">Chloroplast thylakoid membrane</location>
        <topology evidence="2">Multi-pass membrane protein</topology>
    </subcellularLocation>
</comment>
<keyword evidence="17" id="KW-0472">Membrane</keyword>
<evidence type="ECO:0000256" key="8">
    <source>
        <dbReference type="ARBA" id="ARBA00022640"/>
    </source>
</evidence>
<evidence type="ECO:0000256" key="3">
    <source>
        <dbReference type="ARBA" id="ARBA00007259"/>
    </source>
</evidence>